<feature type="chain" id="PRO_5012022102" description="Invasin domain-containing protein" evidence="1">
    <location>
        <begin position="24"/>
        <end position="358"/>
    </location>
</feature>
<gene>
    <name evidence="3" type="ORF">CRN84_02315</name>
</gene>
<dbReference type="InterPro" id="IPR048658">
    <property type="entry name" value="Invasin_D4"/>
</dbReference>
<keyword evidence="1" id="KW-0732">Signal</keyword>
<evidence type="ECO:0000313" key="3">
    <source>
        <dbReference type="EMBL" id="PHI28248.1"/>
    </source>
</evidence>
<evidence type="ECO:0000256" key="1">
    <source>
        <dbReference type="SAM" id="SignalP"/>
    </source>
</evidence>
<name>A0A2C6DD82_9GAMM</name>
<sequence length="358" mass="38288">MMSGSAFRCLIWLMPLMSVVVQAKLSEPTGQIEGRAPTVAGTLFLAIPNGDTVNNYAIMDDAWRPNDINVSVDTTDLTLSDLDGDCVSPLSCTATVDDAEDLLVWKINGTPLTTAQLAASFNPQFSGKTLTVSASAPVTALSSTGAPNTAVRVLSTETYTVMVPNPMIRVNGRVFPINTGFPRTGWQAATFDFLMDGTTTDTNSYYIYTSNQPWVTVSSTGQVSFQGTPSSSTKSVSITVTPRYGATENPVFTYVFTMEKWFMPLGRGGTWNLRDSIYRCTYNGWAVAQYLDIKGVGPNPYGPATMYGEWGNLLGSWSSGRSGYYIGGETAGTYVALNPYDGSLNAGASAAMCALSSL</sequence>
<organism evidence="3 4">
    <name type="scientific">Budvicia aquatica</name>
    <dbReference type="NCBI Taxonomy" id="82979"/>
    <lineage>
        <taxon>Bacteria</taxon>
        <taxon>Pseudomonadati</taxon>
        <taxon>Pseudomonadota</taxon>
        <taxon>Gammaproteobacteria</taxon>
        <taxon>Enterobacterales</taxon>
        <taxon>Budviciaceae</taxon>
        <taxon>Budvicia</taxon>
    </lineage>
</organism>
<dbReference type="SUPFAM" id="SSF49373">
    <property type="entry name" value="Invasin/intimin cell-adhesion fragments"/>
    <property type="match status" value="1"/>
</dbReference>
<feature type="domain" description="Invasin" evidence="2">
    <location>
        <begin position="168"/>
        <end position="243"/>
    </location>
</feature>
<accession>A0A2C6DD82</accession>
<evidence type="ECO:0000259" key="2">
    <source>
        <dbReference type="Pfam" id="PF21764"/>
    </source>
</evidence>
<protein>
    <recommendedName>
        <fullName evidence="2">Invasin domain-containing protein</fullName>
    </recommendedName>
</protein>
<dbReference type="OrthoDB" id="6645196at2"/>
<dbReference type="PANTHER" id="PTHR39576:SF1">
    <property type="entry name" value="INVASIN"/>
    <property type="match status" value="1"/>
</dbReference>
<feature type="signal peptide" evidence="1">
    <location>
        <begin position="1"/>
        <end position="23"/>
    </location>
</feature>
<dbReference type="AlphaFoldDB" id="A0A2C6DD82"/>
<reference evidence="4" key="1">
    <citation type="submission" date="2017-09" db="EMBL/GenBank/DDBJ databases">
        <title>FDA dAtabase for Regulatory Grade micrObial Sequences (FDA-ARGOS): Supporting development and validation of Infectious Disease Dx tests.</title>
        <authorList>
            <person name="Minogue T."/>
            <person name="Wolcott M."/>
            <person name="Wasieloski L."/>
            <person name="Aguilar W."/>
            <person name="Moore D."/>
            <person name="Tallon L."/>
            <person name="Sadzewicz L."/>
            <person name="Ott S."/>
            <person name="Zhao X."/>
            <person name="Nagaraj S."/>
            <person name="Vavikolanu K."/>
            <person name="Aluvathingal J."/>
            <person name="Nadendla S."/>
            <person name="Sichtig H."/>
        </authorList>
    </citation>
    <scope>NUCLEOTIDE SEQUENCE [LARGE SCALE GENOMIC DNA]</scope>
    <source>
        <strain evidence="4">FDAARGOS_387</strain>
    </source>
</reference>
<comment type="caution">
    <text evidence="3">The sequence shown here is derived from an EMBL/GenBank/DDBJ whole genome shotgun (WGS) entry which is preliminary data.</text>
</comment>
<proteinExistence type="predicted"/>
<dbReference type="InterPro" id="IPR008964">
    <property type="entry name" value="Invasin/intimin_cell_adhesion"/>
</dbReference>
<dbReference type="GO" id="GO:0009279">
    <property type="term" value="C:cell outer membrane"/>
    <property type="evidence" value="ECO:0007669"/>
    <property type="project" value="TreeGrafter"/>
</dbReference>
<dbReference type="Proteomes" id="UP000224974">
    <property type="component" value="Unassembled WGS sequence"/>
</dbReference>
<dbReference type="EMBL" id="PDDX01000001">
    <property type="protein sequence ID" value="PHI28248.1"/>
    <property type="molecule type" value="Genomic_DNA"/>
</dbReference>
<dbReference type="RefSeq" id="WP_099044012.1">
    <property type="nucleotide sequence ID" value="NZ_PDDX01000001.1"/>
</dbReference>
<dbReference type="InterPro" id="IPR051715">
    <property type="entry name" value="Intimin-Invasin_domain"/>
</dbReference>
<dbReference type="PANTHER" id="PTHR39576">
    <property type="entry name" value="ATTACHING AND EFFACING PROTEIN HOMOLOG-RELATED-RELATED"/>
    <property type="match status" value="1"/>
</dbReference>
<dbReference type="Gene3D" id="2.60.40.1080">
    <property type="match status" value="1"/>
</dbReference>
<dbReference type="Pfam" id="PF21764">
    <property type="entry name" value="Invasin_D4"/>
    <property type="match status" value="1"/>
</dbReference>
<evidence type="ECO:0000313" key="4">
    <source>
        <dbReference type="Proteomes" id="UP000224974"/>
    </source>
</evidence>
<keyword evidence="4" id="KW-1185">Reference proteome</keyword>